<keyword evidence="3" id="KW-1185">Reference proteome</keyword>
<dbReference type="InterPro" id="IPR001466">
    <property type="entry name" value="Beta-lactam-related"/>
</dbReference>
<evidence type="ECO:0000313" key="2">
    <source>
        <dbReference type="EMBL" id="UGS25230.1"/>
    </source>
</evidence>
<dbReference type="EMBL" id="CP082781">
    <property type="protein sequence ID" value="UGS25230.1"/>
    <property type="molecule type" value="Genomic_DNA"/>
</dbReference>
<dbReference type="InterPro" id="IPR012338">
    <property type="entry name" value="Beta-lactam/transpept-like"/>
</dbReference>
<dbReference type="SUPFAM" id="SSF56601">
    <property type="entry name" value="beta-lactamase/transpeptidase-like"/>
    <property type="match status" value="1"/>
</dbReference>
<proteinExistence type="predicted"/>
<sequence>MPLAPSDVPALVPYLEGFLVDWIDQQRRSHGVPGIQVAVRQGEELLFSRAVGLADAETEEPLTTAHAFRIASHSKTFTATAVLRLLRDGRLRLDDPVAQHVPELAEAPIGATTLRSLLGHQAGAARDGREAGFWQREREFPDRDELLAELGRDGVFPANVHFHYSNLGYSLLGLVIEAVEERPYAEAMRTLIAELGDAMAEPVRIGPDLGNGEEAPIASGHGIPMTERGLPGSAVVPVIPPASARAEAAATGFWSNAETISAWMAGHALGSGRFLDDDAKRLMQREESCIATGGSTRWYGLGVMIRKIGTRRVIGHSGGFPGHITQTWTDPKTGLTVSVLTNRIDGPASGIAAGIIALLDKAAAEVADADAAVPFPDAAGRYLSLWGDTNLVCLPGVVLQLDDAAADPAGQAVVLRERDGVLRAEAEDGFGGAGEPVLLHRDAAGVVEAITVTGNRLRRPPAFGDAVATMLAR</sequence>
<name>A0ABY3RQS3_9MICO</name>
<dbReference type="PANTHER" id="PTHR46825:SF9">
    <property type="entry name" value="BETA-LACTAMASE-RELATED DOMAIN-CONTAINING PROTEIN"/>
    <property type="match status" value="1"/>
</dbReference>
<reference evidence="2 3" key="1">
    <citation type="submission" date="2023-01" db="EMBL/GenBank/DDBJ databases">
        <title>Characterization of estradiol degrading bacteria Microbacterium sp. MZT7 and reveal degrading genes through genome analysis.</title>
        <authorList>
            <person name="Hao P."/>
            <person name="Gao Y."/>
        </authorList>
    </citation>
    <scope>NUCLEOTIDE SEQUENCE [LARGE SCALE GENOMIC DNA]</scope>
    <source>
        <strain evidence="2 3">MZT7</strain>
    </source>
</reference>
<evidence type="ECO:0000313" key="3">
    <source>
        <dbReference type="Proteomes" id="UP001199642"/>
    </source>
</evidence>
<dbReference type="PANTHER" id="PTHR46825">
    <property type="entry name" value="D-ALANYL-D-ALANINE-CARBOXYPEPTIDASE/ENDOPEPTIDASE AMPH"/>
    <property type="match status" value="1"/>
</dbReference>
<protein>
    <submittedName>
        <fullName evidence="2">Beta-lactamase family protein</fullName>
    </submittedName>
</protein>
<dbReference type="RefSeq" id="WP_231819146.1">
    <property type="nucleotide sequence ID" value="NZ_CP082781.1"/>
</dbReference>
<accession>A0ABY3RQS3</accession>
<dbReference type="Proteomes" id="UP001199642">
    <property type="component" value="Chromosome"/>
</dbReference>
<dbReference type="Pfam" id="PF00144">
    <property type="entry name" value="Beta-lactamase"/>
    <property type="match status" value="1"/>
</dbReference>
<dbReference type="InterPro" id="IPR050491">
    <property type="entry name" value="AmpC-like"/>
</dbReference>
<organism evidence="2 3">
    <name type="scientific">Microbacterium resistens</name>
    <dbReference type="NCBI Taxonomy" id="156977"/>
    <lineage>
        <taxon>Bacteria</taxon>
        <taxon>Bacillati</taxon>
        <taxon>Actinomycetota</taxon>
        <taxon>Actinomycetes</taxon>
        <taxon>Micrococcales</taxon>
        <taxon>Microbacteriaceae</taxon>
        <taxon>Microbacterium</taxon>
    </lineage>
</organism>
<feature type="domain" description="Beta-lactamase-related" evidence="1">
    <location>
        <begin position="21"/>
        <end position="349"/>
    </location>
</feature>
<evidence type="ECO:0000259" key="1">
    <source>
        <dbReference type="Pfam" id="PF00144"/>
    </source>
</evidence>
<dbReference type="Gene3D" id="3.40.710.10">
    <property type="entry name" value="DD-peptidase/beta-lactamase superfamily"/>
    <property type="match status" value="1"/>
</dbReference>
<gene>
    <name evidence="2" type="ORF">K8F61_11065</name>
</gene>